<dbReference type="PANTHER" id="PTHR22957:SF645">
    <property type="entry name" value="LD27216P"/>
    <property type="match status" value="1"/>
</dbReference>
<evidence type="ECO:0000256" key="3">
    <source>
        <dbReference type="ARBA" id="ARBA00022490"/>
    </source>
</evidence>
<comment type="caution">
    <text evidence="9">Lacks conserved residue(s) required for the propagation of feature annotation.</text>
</comment>
<comment type="caution">
    <text evidence="14">The sequence shown here is derived from an EMBL/GenBank/DDBJ whole genome shotgun (WGS) entry which is preliminary data.</text>
</comment>
<dbReference type="PANTHER" id="PTHR22957">
    <property type="entry name" value="TBC1 DOMAIN FAMILY MEMBER GTPASE-ACTIVATING PROTEIN"/>
    <property type="match status" value="1"/>
</dbReference>
<feature type="active site" evidence="9">
    <location>
        <position position="1156"/>
    </location>
</feature>
<dbReference type="SMART" id="SM00235">
    <property type="entry name" value="ZnMc"/>
    <property type="match status" value="1"/>
</dbReference>
<evidence type="ECO:0000256" key="10">
    <source>
        <dbReference type="RuleBase" id="RU361183"/>
    </source>
</evidence>
<keyword evidence="9 10" id="KW-0482">Metalloprotease</keyword>
<feature type="region of interest" description="Disordered" evidence="11">
    <location>
        <begin position="1021"/>
        <end position="1050"/>
    </location>
</feature>
<name>A0ABD2M6I1_9BILA</name>
<evidence type="ECO:0000256" key="9">
    <source>
        <dbReference type="PROSITE-ProRule" id="PRU01211"/>
    </source>
</evidence>
<comment type="function">
    <text evidence="7">Acts as a GTPase activating protein for RAB7A. Does not act on RAB4, RAB5 or RAB6.</text>
</comment>
<keyword evidence="15" id="KW-1185">Reference proteome</keyword>
<keyword evidence="9 10" id="KW-0479">Metal-binding</keyword>
<feature type="region of interest" description="Disordered" evidence="11">
    <location>
        <begin position="1"/>
        <end position="23"/>
    </location>
</feature>
<reference evidence="14 15" key="1">
    <citation type="submission" date="2024-10" db="EMBL/GenBank/DDBJ databases">
        <authorList>
            <person name="Kim D."/>
        </authorList>
    </citation>
    <scope>NUCLEOTIDE SEQUENCE [LARGE SCALE GENOMIC DNA]</scope>
    <source>
        <strain evidence="14">BH-2024</strain>
    </source>
</reference>
<dbReference type="SUPFAM" id="SSF55486">
    <property type="entry name" value="Metalloproteases ('zincins'), catalytic domain"/>
    <property type="match status" value="1"/>
</dbReference>
<protein>
    <recommendedName>
        <fullName evidence="10">Metalloendopeptidase</fullName>
        <ecNumber evidence="10">3.4.24.-</ecNumber>
    </recommendedName>
</protein>
<dbReference type="InterPro" id="IPR024079">
    <property type="entry name" value="MetalloPept_cat_dom_sf"/>
</dbReference>
<dbReference type="FunFam" id="1.10.472.80:FF:000005">
    <property type="entry name" value="TBC1 domain family member 15"/>
    <property type="match status" value="1"/>
</dbReference>
<feature type="compositionally biased region" description="Polar residues" evidence="11">
    <location>
        <begin position="1"/>
        <end position="16"/>
    </location>
</feature>
<evidence type="ECO:0000256" key="5">
    <source>
        <dbReference type="ARBA" id="ARBA00022990"/>
    </source>
</evidence>
<keyword evidence="6" id="KW-1015">Disulfide bond</keyword>
<organism evidence="14 15">
    <name type="scientific">Heterodera trifolii</name>
    <dbReference type="NCBI Taxonomy" id="157864"/>
    <lineage>
        <taxon>Eukaryota</taxon>
        <taxon>Metazoa</taxon>
        <taxon>Ecdysozoa</taxon>
        <taxon>Nematoda</taxon>
        <taxon>Chromadorea</taxon>
        <taxon>Rhabditida</taxon>
        <taxon>Tylenchina</taxon>
        <taxon>Tylenchomorpha</taxon>
        <taxon>Tylenchoidea</taxon>
        <taxon>Heteroderidae</taxon>
        <taxon>Heteroderinae</taxon>
        <taxon>Heterodera</taxon>
    </lineage>
</organism>
<keyword evidence="9 10" id="KW-0645">Protease</keyword>
<keyword evidence="2" id="KW-0343">GTPase activation</keyword>
<dbReference type="AlphaFoldDB" id="A0ABD2M6I1"/>
<keyword evidence="3" id="KW-0963">Cytoplasm</keyword>
<dbReference type="PROSITE" id="PS50086">
    <property type="entry name" value="TBC_RABGAP"/>
    <property type="match status" value="1"/>
</dbReference>
<comment type="subunit">
    <text evidence="8">Interacts with non-phosphorylated form of RAB8A; phosphorylation of RAB8A at 'Thr-72' disrupts this interaction. Interacts with ARMC12.</text>
</comment>
<comment type="cofactor">
    <cofactor evidence="9 10">
        <name>Zn(2+)</name>
        <dbReference type="ChEBI" id="CHEBI:29105"/>
    </cofactor>
    <text evidence="9 10">Binds 1 zinc ion per subunit.</text>
</comment>
<dbReference type="InterPro" id="IPR000195">
    <property type="entry name" value="Rab-GAP-TBC_dom"/>
</dbReference>
<dbReference type="Gene3D" id="3.40.390.10">
    <property type="entry name" value="Collagenase (Catalytic Domain)"/>
    <property type="match status" value="1"/>
</dbReference>
<evidence type="ECO:0000256" key="6">
    <source>
        <dbReference type="ARBA" id="ARBA00023157"/>
    </source>
</evidence>
<keyword evidence="9 10" id="KW-0862">Zinc</keyword>
<evidence type="ECO:0000256" key="2">
    <source>
        <dbReference type="ARBA" id="ARBA00022468"/>
    </source>
</evidence>
<dbReference type="Proteomes" id="UP001620626">
    <property type="component" value="Unassembled WGS sequence"/>
</dbReference>
<dbReference type="SUPFAM" id="SSF47923">
    <property type="entry name" value="Ypt/Rab-GAP domain of gyp1p"/>
    <property type="match status" value="2"/>
</dbReference>
<dbReference type="Gene3D" id="1.10.8.270">
    <property type="entry name" value="putative rabgap domain of human tbc1 domain family member 14 like domains"/>
    <property type="match status" value="1"/>
</dbReference>
<feature type="domain" description="Peptidase M12A" evidence="13">
    <location>
        <begin position="1054"/>
        <end position="1196"/>
    </location>
</feature>
<gene>
    <name evidence="14" type="ORF">niasHT_005075</name>
</gene>
<dbReference type="Pfam" id="PF01400">
    <property type="entry name" value="Astacin"/>
    <property type="match status" value="1"/>
</dbReference>
<dbReference type="EMBL" id="JBICBT010000111">
    <property type="protein sequence ID" value="KAL3123142.1"/>
    <property type="molecule type" value="Genomic_DNA"/>
</dbReference>
<dbReference type="PROSITE" id="PS51864">
    <property type="entry name" value="ASTACIN"/>
    <property type="match status" value="1"/>
</dbReference>
<comment type="subcellular location">
    <subcellularLocation>
        <location evidence="1">Cytoplasm</location>
    </subcellularLocation>
</comment>
<feature type="binding site" evidence="9">
    <location>
        <position position="1165"/>
    </location>
    <ligand>
        <name>Zn(2+)</name>
        <dbReference type="ChEBI" id="CHEBI:29105"/>
        <note>catalytic</note>
    </ligand>
</feature>
<keyword evidence="5" id="KW-0007">Acetylation</keyword>
<keyword evidence="9 10" id="KW-0378">Hydrolase</keyword>
<dbReference type="GO" id="GO:0006508">
    <property type="term" value="P:proteolysis"/>
    <property type="evidence" value="ECO:0007669"/>
    <property type="project" value="UniProtKB-KW"/>
</dbReference>
<dbReference type="InterPro" id="IPR006026">
    <property type="entry name" value="Peptidase_Metallo"/>
</dbReference>
<dbReference type="GO" id="GO:0008270">
    <property type="term" value="F:zinc ion binding"/>
    <property type="evidence" value="ECO:0007669"/>
    <property type="project" value="UniProtKB-UniRule"/>
</dbReference>
<evidence type="ECO:0000256" key="8">
    <source>
        <dbReference type="ARBA" id="ARBA00065268"/>
    </source>
</evidence>
<evidence type="ECO:0000259" key="12">
    <source>
        <dbReference type="PROSITE" id="PS50086"/>
    </source>
</evidence>
<dbReference type="EC" id="3.4.24.-" evidence="10"/>
<feature type="compositionally biased region" description="Gly residues" evidence="11">
    <location>
        <begin position="704"/>
        <end position="749"/>
    </location>
</feature>
<keyword evidence="4" id="KW-0597">Phosphoprotein</keyword>
<dbReference type="Gene3D" id="1.10.472.80">
    <property type="entry name" value="Ypt/Rab-GAP domain of gyp1p, domain 3"/>
    <property type="match status" value="1"/>
</dbReference>
<evidence type="ECO:0000256" key="4">
    <source>
        <dbReference type="ARBA" id="ARBA00022553"/>
    </source>
</evidence>
<dbReference type="InterPro" id="IPR035969">
    <property type="entry name" value="Rab-GAP_TBC_sf"/>
</dbReference>
<feature type="region of interest" description="Disordered" evidence="11">
    <location>
        <begin position="657"/>
        <end position="752"/>
    </location>
</feature>
<feature type="binding site" evidence="9">
    <location>
        <position position="1159"/>
    </location>
    <ligand>
        <name>Zn(2+)</name>
        <dbReference type="ChEBI" id="CHEBI:29105"/>
        <note>catalytic</note>
    </ligand>
</feature>
<sequence>MQSPLTNSAATMSTITRKNDNDKNAGKKLEYEASVFILSEVFGEIFDQQKGGHVFMNGVLSIVEKSTGVFIEWKPCGTTPLTALPDPDDTEWVIEGEEAGEEENGARGKQQKNGESYLRQSLSLDLNSIRSFIHGNLKKAPIWLRFICKDGTESDTYYFRGGGYESLVNCLQRYVFLTRSAKSDNLILISDSRTDALEKSVGMLNLDKKDIVSRFFSNPYATTMTLASKVTSSLAPLLDPEAVISENQLRVLSQQQPATDEDENSKLRQFCDSGFEHIFQLDLPHRPQILHRDPPVDKTIFDKFRSLSGNDGRILDSHGLKSLIFRGGISPEMRPILWKYMLGFFKWDRSDAENEHHRKKLEEDYYRMKLQWMSIGEDQESRFGAFRDRKALVEKDVARTDRSHPFFSRTNPENLHLLRDLLMTYCMYDFDLGYVQGMSDFLSVLCVVLEREVDIFWCFVGLMDFVHKNFELDQVHIKQQLSNLKSLVEIVNPRLANYLESHDSDHMYFCFRWILVAFKRELNYEDTQYLWEVLWTGIPCRSFLLLFCVAILDAQTDVIIENRFGLTEILKHVNNLSMRIDLSKMLCVSEAIYHQLAAVQDKLPRHVCEILSFNCDGNGTAADSAENGGNEHRSFLVPLFAIDKALFDIFGGTSVEGEADKGGASNKHRAGGRSNRGLIGGGEATEGGQRQGKRGSDGALLEGLIGGGEATEGGQGKRGNDGGLLEGLIGGGEATEGGQGKRGSDGGLLEGLIGEGEATEGGQRQGGRDGGHGLLDGVLGDLGNTVQGLGKEVDEMINGVAGRFYAPDPNSDVPPHVLRRIMRFCSKHRQHEKCKGHSDWIVDKGILPELTGLTDELLEFPKIMKFAIPEARKLRLEYLLKGVPEEFVRTLPKGLAKTLNAVTKQTLLSLCAGGSCKKQKAEYLNTRATLAELESVALRTTAHGKPIESIDFGIAVRQRRVYEVKKALIKYAGLEEQIEPANDGLFQQDILLTEQQSNVILTQIEHADENVMAISDRAPELIPSEGPGTDKAAEEQRTSGTGQTAAKRAKRAGNSLFMEVSPTEKWPTDQPIQFVVDKSLDASDKAAVRAAIREIQSKSCLRFVEAAASPASPHLKYIKFPNPAFCGTSYVGRVSPFNPIYLSFLCGNPMGVAVHETLHALGLQHEHVRPDRDNFITIFWNNMDPQRCKSADRFFI</sequence>
<dbReference type="InterPro" id="IPR001506">
    <property type="entry name" value="Peptidase_M12A"/>
</dbReference>
<feature type="domain" description="Rab-GAP TBC" evidence="12">
    <location>
        <begin position="328"/>
        <end position="538"/>
    </location>
</feature>
<evidence type="ECO:0000313" key="14">
    <source>
        <dbReference type="EMBL" id="KAL3123142.1"/>
    </source>
</evidence>
<dbReference type="Pfam" id="PF00566">
    <property type="entry name" value="RabGAP-TBC"/>
    <property type="match status" value="1"/>
</dbReference>
<dbReference type="PRINTS" id="PR00480">
    <property type="entry name" value="ASTACIN"/>
</dbReference>
<evidence type="ECO:0000256" key="1">
    <source>
        <dbReference type="ARBA" id="ARBA00004496"/>
    </source>
</evidence>
<proteinExistence type="predicted"/>
<dbReference type="GO" id="GO:0004222">
    <property type="term" value="F:metalloendopeptidase activity"/>
    <property type="evidence" value="ECO:0007669"/>
    <property type="project" value="UniProtKB-UniRule"/>
</dbReference>
<dbReference type="FunFam" id="1.10.8.270:FF:000005">
    <property type="entry name" value="TBC1 domain family member 15"/>
    <property type="match status" value="1"/>
</dbReference>
<evidence type="ECO:0000259" key="13">
    <source>
        <dbReference type="PROSITE" id="PS51864"/>
    </source>
</evidence>
<evidence type="ECO:0000313" key="15">
    <source>
        <dbReference type="Proteomes" id="UP001620626"/>
    </source>
</evidence>
<feature type="binding site" evidence="9">
    <location>
        <position position="1155"/>
    </location>
    <ligand>
        <name>Zn(2+)</name>
        <dbReference type="ChEBI" id="CHEBI:29105"/>
        <note>catalytic</note>
    </ligand>
</feature>
<evidence type="ECO:0000256" key="11">
    <source>
        <dbReference type="SAM" id="MobiDB-lite"/>
    </source>
</evidence>
<dbReference type="SMART" id="SM00164">
    <property type="entry name" value="TBC"/>
    <property type="match status" value="1"/>
</dbReference>
<dbReference type="GO" id="GO:0005096">
    <property type="term" value="F:GTPase activator activity"/>
    <property type="evidence" value="ECO:0007669"/>
    <property type="project" value="UniProtKB-KW"/>
</dbReference>
<evidence type="ECO:0000256" key="7">
    <source>
        <dbReference type="ARBA" id="ARBA00055283"/>
    </source>
</evidence>
<dbReference type="GO" id="GO:0005737">
    <property type="term" value="C:cytoplasm"/>
    <property type="evidence" value="ECO:0007669"/>
    <property type="project" value="UniProtKB-SubCell"/>
</dbReference>
<accession>A0ABD2M6I1</accession>